<evidence type="ECO:0000313" key="2">
    <source>
        <dbReference type="Proteomes" id="UP000499080"/>
    </source>
</evidence>
<keyword evidence="2" id="KW-1185">Reference proteome</keyword>
<dbReference type="AlphaFoldDB" id="A0A4Y2R485"/>
<proteinExistence type="predicted"/>
<gene>
    <name evidence="1" type="ORF">AVEN_269514_1</name>
</gene>
<dbReference type="EMBL" id="BGPR01015656">
    <property type="protein sequence ID" value="GBN70105.1"/>
    <property type="molecule type" value="Genomic_DNA"/>
</dbReference>
<comment type="caution">
    <text evidence="1">The sequence shown here is derived from an EMBL/GenBank/DDBJ whole genome shotgun (WGS) entry which is preliminary data.</text>
</comment>
<accession>A0A4Y2R485</accession>
<name>A0A4Y2R485_ARAVE</name>
<reference evidence="1 2" key="1">
    <citation type="journal article" date="2019" name="Sci. Rep.">
        <title>Orb-weaving spider Araneus ventricosus genome elucidates the spidroin gene catalogue.</title>
        <authorList>
            <person name="Kono N."/>
            <person name="Nakamura H."/>
            <person name="Ohtoshi R."/>
            <person name="Moran D.A.P."/>
            <person name="Shinohara A."/>
            <person name="Yoshida Y."/>
            <person name="Fujiwara M."/>
            <person name="Mori M."/>
            <person name="Tomita M."/>
            <person name="Arakawa K."/>
        </authorList>
    </citation>
    <scope>NUCLEOTIDE SEQUENCE [LARGE SCALE GENOMIC DNA]</scope>
</reference>
<evidence type="ECO:0000313" key="1">
    <source>
        <dbReference type="EMBL" id="GBN70105.1"/>
    </source>
</evidence>
<sequence>MLELKRTPRFARSMKYRKYCNRRDIRSRDFDETPCFRPPGVRTKYSGELSVSLCLLRVKRLLCLLDRTGVSVGGITVSKVAFQAIDPGSTPGRCKCSFAANIITRV</sequence>
<protein>
    <submittedName>
        <fullName evidence="1">Uncharacterized protein</fullName>
    </submittedName>
</protein>
<dbReference type="Proteomes" id="UP000499080">
    <property type="component" value="Unassembled WGS sequence"/>
</dbReference>
<organism evidence="1 2">
    <name type="scientific">Araneus ventricosus</name>
    <name type="common">Orbweaver spider</name>
    <name type="synonym">Epeira ventricosa</name>
    <dbReference type="NCBI Taxonomy" id="182803"/>
    <lineage>
        <taxon>Eukaryota</taxon>
        <taxon>Metazoa</taxon>
        <taxon>Ecdysozoa</taxon>
        <taxon>Arthropoda</taxon>
        <taxon>Chelicerata</taxon>
        <taxon>Arachnida</taxon>
        <taxon>Araneae</taxon>
        <taxon>Araneomorphae</taxon>
        <taxon>Entelegynae</taxon>
        <taxon>Araneoidea</taxon>
        <taxon>Araneidae</taxon>
        <taxon>Araneus</taxon>
    </lineage>
</organism>